<evidence type="ECO:0000256" key="2">
    <source>
        <dbReference type="ARBA" id="ARBA00007357"/>
    </source>
</evidence>
<proteinExistence type="inferred from homology"/>
<sequence>MSTDQLYFTTKTTIQYVSVMIYFVFSCCHGIALSQTRIQNATTGLHTMDPCENFYLYACTEWERNNPITNNKREINTFKQAGIATDQYFYNIIANKSYALDDPHLSTTRKFYEACIKGPYGSTDHVKDQLRQLISMAFGEWDLLTSLSTNVTSESNAARSILNLSLTDIYLPLISTTGYSPLFSLDIDEEDRAIRISSGQLTSDQSLMKKENGVSNMKDVLYVSADSLNMGGSQFSKLDGAFQLFDRLVNAFLDPQTSTPFKTNQSVSIEELKAICPPIDWDYLFDKVFNQTGFRNYHKLPIKVEEKHLFQYRCGFHQIQLETDENKSALYNLAVLNFVAEQNRRLLYQEIRDFVNKSNPRNSTYFSPYCMNRVKTVFPWTLEKHFLTSHITQDQRNEVQQLVEEVRSTIIESVTQVTWLNENTKQFVTDKINQTKVFIFYSNVSGSERREDLSAIYGYPINAEDHVLNEYYAQKAICSEKLRRSIKKAGKTSLRDSPTYLPEAYYLTNLNRMHIFAGLMQPPFYEKDEDSPTRYIGLGWIIAHEFMHAIDIIGVLEDFNGNQRLGRDSHAGMIANMKQTDCLRSHYKRHPDSFEKSDRIGTRNEILADNGGLKIMYNTYRKLQNRQRVQNTSEILASDRLFFLKFAQTLCGRVHKDSRSYHKNHVDHFVPRYRVIGALSNTEEFAIAYNCPIGSPMNPLKKCKLW</sequence>
<keyword evidence="7" id="KW-0482">Metalloprotease</keyword>
<dbReference type="GO" id="GO:0005886">
    <property type="term" value="C:plasma membrane"/>
    <property type="evidence" value="ECO:0007669"/>
    <property type="project" value="TreeGrafter"/>
</dbReference>
<keyword evidence="3" id="KW-0645">Protease</keyword>
<evidence type="ECO:0000259" key="8">
    <source>
        <dbReference type="Pfam" id="PF01431"/>
    </source>
</evidence>
<evidence type="ECO:0008006" key="11">
    <source>
        <dbReference type="Google" id="ProtNLM"/>
    </source>
</evidence>
<evidence type="ECO:0000256" key="4">
    <source>
        <dbReference type="ARBA" id="ARBA00022723"/>
    </source>
</evidence>
<dbReference type="Pfam" id="PF05649">
    <property type="entry name" value="Peptidase_M13_N"/>
    <property type="match status" value="1"/>
</dbReference>
<evidence type="ECO:0000256" key="6">
    <source>
        <dbReference type="ARBA" id="ARBA00022833"/>
    </source>
</evidence>
<protein>
    <recommendedName>
        <fullName evidence="11">Family M13 unassigned peptidase (M13 family)</fullName>
    </recommendedName>
</protein>
<feature type="domain" description="Peptidase M13 N-terminal" evidence="9">
    <location>
        <begin position="50"/>
        <end position="441"/>
    </location>
</feature>
<dbReference type="PRINTS" id="PR00786">
    <property type="entry name" value="NEPRILYSIN"/>
</dbReference>
<dbReference type="InParanoid" id="A0A5K4F956"/>
<evidence type="ECO:0000259" key="9">
    <source>
        <dbReference type="Pfam" id="PF05649"/>
    </source>
</evidence>
<evidence type="ECO:0000256" key="7">
    <source>
        <dbReference type="ARBA" id="ARBA00023049"/>
    </source>
</evidence>
<dbReference type="Gene3D" id="3.40.390.10">
    <property type="entry name" value="Collagenase (Catalytic Domain)"/>
    <property type="match status" value="1"/>
</dbReference>
<dbReference type="Pfam" id="PF01431">
    <property type="entry name" value="Peptidase_M13"/>
    <property type="match status" value="1"/>
</dbReference>
<keyword evidence="6" id="KW-0862">Zinc</keyword>
<evidence type="ECO:0000313" key="10">
    <source>
        <dbReference type="WBParaSite" id="Smp_328140.2"/>
    </source>
</evidence>
<dbReference type="PANTHER" id="PTHR11733">
    <property type="entry name" value="ZINC METALLOPROTEASE FAMILY M13 NEPRILYSIN-RELATED"/>
    <property type="match status" value="1"/>
</dbReference>
<comment type="cofactor">
    <cofactor evidence="1">
        <name>Zn(2+)</name>
        <dbReference type="ChEBI" id="CHEBI:29105"/>
    </cofactor>
</comment>
<dbReference type="AlphaFoldDB" id="A0A5K4F956"/>
<name>A0A5K4F956_SCHMA</name>
<dbReference type="PROSITE" id="PS51885">
    <property type="entry name" value="NEPRILYSIN"/>
    <property type="match status" value="1"/>
</dbReference>
<dbReference type="InterPro" id="IPR024079">
    <property type="entry name" value="MetalloPept_cat_dom_sf"/>
</dbReference>
<evidence type="ECO:0000256" key="1">
    <source>
        <dbReference type="ARBA" id="ARBA00001947"/>
    </source>
</evidence>
<dbReference type="InterPro" id="IPR042089">
    <property type="entry name" value="Peptidase_M13_dom_2"/>
</dbReference>
<keyword evidence="4" id="KW-0479">Metal-binding</keyword>
<dbReference type="InterPro" id="IPR000718">
    <property type="entry name" value="Peptidase_M13"/>
</dbReference>
<dbReference type="GO" id="GO:0004222">
    <property type="term" value="F:metalloendopeptidase activity"/>
    <property type="evidence" value="ECO:0007669"/>
    <property type="project" value="InterPro"/>
</dbReference>
<dbReference type="ExpressionAtlas" id="A0A5K4F956">
    <property type="expression patterns" value="baseline"/>
</dbReference>
<evidence type="ECO:0000256" key="5">
    <source>
        <dbReference type="ARBA" id="ARBA00022801"/>
    </source>
</evidence>
<comment type="similarity">
    <text evidence="2">Belongs to the peptidase M13 family.</text>
</comment>
<reference evidence="10" key="1">
    <citation type="submission" date="2019-11" db="UniProtKB">
        <authorList>
            <consortium name="WormBaseParasite"/>
        </authorList>
    </citation>
    <scope>IDENTIFICATION</scope>
    <source>
        <strain evidence="10">Puerto Rican</strain>
    </source>
</reference>
<dbReference type="InterPro" id="IPR008753">
    <property type="entry name" value="Peptidase_M13_N"/>
</dbReference>
<dbReference type="PANTHER" id="PTHR11733:SF167">
    <property type="entry name" value="FI17812P1-RELATED"/>
    <property type="match status" value="1"/>
</dbReference>
<dbReference type="WBParaSite" id="Smp_328140.2">
    <property type="protein sequence ID" value="Smp_328140.2"/>
    <property type="gene ID" value="Smp_328140"/>
</dbReference>
<evidence type="ECO:0000256" key="3">
    <source>
        <dbReference type="ARBA" id="ARBA00022670"/>
    </source>
</evidence>
<dbReference type="Gene3D" id="1.10.1380.10">
    <property type="entry name" value="Neutral endopeptidase , domain2"/>
    <property type="match status" value="1"/>
</dbReference>
<dbReference type="GO" id="GO:0016485">
    <property type="term" value="P:protein processing"/>
    <property type="evidence" value="ECO:0007669"/>
    <property type="project" value="TreeGrafter"/>
</dbReference>
<feature type="domain" description="Peptidase M13 C-terminal" evidence="8">
    <location>
        <begin position="504"/>
        <end position="705"/>
    </location>
</feature>
<keyword evidence="5" id="KW-0378">Hydrolase</keyword>
<dbReference type="InterPro" id="IPR018497">
    <property type="entry name" value="Peptidase_M13_C"/>
</dbReference>
<accession>A0A5K4F956</accession>
<dbReference type="GO" id="GO:0046872">
    <property type="term" value="F:metal ion binding"/>
    <property type="evidence" value="ECO:0007669"/>
    <property type="project" value="UniProtKB-KW"/>
</dbReference>
<dbReference type="SUPFAM" id="SSF55486">
    <property type="entry name" value="Metalloproteases ('zincins'), catalytic domain"/>
    <property type="match status" value="1"/>
</dbReference>
<organism evidence="10">
    <name type="scientific">Schistosoma mansoni</name>
    <name type="common">Blood fluke</name>
    <dbReference type="NCBI Taxonomy" id="6183"/>
    <lineage>
        <taxon>Eukaryota</taxon>
        <taxon>Metazoa</taxon>
        <taxon>Spiralia</taxon>
        <taxon>Lophotrochozoa</taxon>
        <taxon>Platyhelminthes</taxon>
        <taxon>Trematoda</taxon>
        <taxon>Digenea</taxon>
        <taxon>Strigeidida</taxon>
        <taxon>Schistosomatoidea</taxon>
        <taxon>Schistosomatidae</taxon>
        <taxon>Schistosoma</taxon>
    </lineage>
</organism>
<dbReference type="CDD" id="cd08662">
    <property type="entry name" value="M13"/>
    <property type="match status" value="1"/>
</dbReference>